<keyword evidence="2" id="KW-0812">Transmembrane</keyword>
<keyword evidence="2" id="KW-0472">Membrane</keyword>
<evidence type="ECO:0000313" key="3">
    <source>
        <dbReference type="EMBL" id="SUZ55109.1"/>
    </source>
</evidence>
<feature type="transmembrane region" description="Helical" evidence="2">
    <location>
        <begin position="143"/>
        <end position="164"/>
    </location>
</feature>
<dbReference type="EMBL" id="UINC01000427">
    <property type="protein sequence ID" value="SUZ55109.1"/>
    <property type="molecule type" value="Genomic_DNA"/>
</dbReference>
<sequence length="324" mass="36458">MLARKPKKFSLNSSESSSVKLHKEGSNSPSLNLQRKKSAADAATSILEELGVKKLSSAELDKKILGANVQRKVEQKKEPTEDLEDWERRILKDLEVQKPKKNKIKTKKSGIKKTELKKTKLKNAKSGKPAEMPKLKLGFHEKFVLLAMFCVIGTAALAIIGGHLKLLDSAVFYQLAGGNVHQVEFVSEFEARYVENGYNRLPLFVVEGSIRNTFAESDQVKKIQLKAFAFDADQRLIASHFAYAGAVLSDDQLERLSPMNIKALRHSGDLEMLNSFDPTEPENRAFDTDFQQDQEIPFQVVFFKSVSTIKRTSLQIVSYVRNNQ</sequence>
<dbReference type="AlphaFoldDB" id="A0A381NL67"/>
<protein>
    <submittedName>
        <fullName evidence="3">Uncharacterized protein</fullName>
    </submittedName>
</protein>
<reference evidence="3" key="1">
    <citation type="submission" date="2018-05" db="EMBL/GenBank/DDBJ databases">
        <authorList>
            <person name="Lanie J.A."/>
            <person name="Ng W.-L."/>
            <person name="Kazmierczak K.M."/>
            <person name="Andrzejewski T.M."/>
            <person name="Davidsen T.M."/>
            <person name="Wayne K.J."/>
            <person name="Tettelin H."/>
            <person name="Glass J.I."/>
            <person name="Rusch D."/>
            <person name="Podicherti R."/>
            <person name="Tsui H.-C.T."/>
            <person name="Winkler M.E."/>
        </authorList>
    </citation>
    <scope>NUCLEOTIDE SEQUENCE</scope>
</reference>
<evidence type="ECO:0000256" key="2">
    <source>
        <dbReference type="SAM" id="Phobius"/>
    </source>
</evidence>
<name>A0A381NL67_9ZZZZ</name>
<evidence type="ECO:0000256" key="1">
    <source>
        <dbReference type="SAM" id="MobiDB-lite"/>
    </source>
</evidence>
<organism evidence="3">
    <name type="scientific">marine metagenome</name>
    <dbReference type="NCBI Taxonomy" id="408172"/>
    <lineage>
        <taxon>unclassified sequences</taxon>
        <taxon>metagenomes</taxon>
        <taxon>ecological metagenomes</taxon>
    </lineage>
</organism>
<feature type="region of interest" description="Disordered" evidence="1">
    <location>
        <begin position="1"/>
        <end position="39"/>
    </location>
</feature>
<keyword evidence="2" id="KW-1133">Transmembrane helix</keyword>
<gene>
    <name evidence="3" type="ORF">METZ01_LOCUS7963</name>
</gene>
<accession>A0A381NL67</accession>
<proteinExistence type="predicted"/>
<feature type="non-terminal residue" evidence="3">
    <location>
        <position position="324"/>
    </location>
</feature>